<organism evidence="14">
    <name type="scientific">uncultured Desulfovibrio sp</name>
    <dbReference type="NCBI Taxonomy" id="167968"/>
    <lineage>
        <taxon>Bacteria</taxon>
        <taxon>Pseudomonadati</taxon>
        <taxon>Thermodesulfobacteriota</taxon>
        <taxon>Desulfovibrionia</taxon>
        <taxon>Desulfovibrionales</taxon>
        <taxon>Desulfovibrionaceae</taxon>
        <taxon>Desulfovibrio</taxon>
        <taxon>environmental samples</taxon>
    </lineage>
</organism>
<feature type="transmembrane region" description="Helical" evidence="13">
    <location>
        <begin position="285"/>
        <end position="318"/>
    </location>
</feature>
<keyword evidence="10" id="KW-0406">Ion transport</keyword>
<evidence type="ECO:0000256" key="3">
    <source>
        <dbReference type="ARBA" id="ARBA00022448"/>
    </source>
</evidence>
<feature type="transmembrane region" description="Helical" evidence="13">
    <location>
        <begin position="466"/>
        <end position="484"/>
    </location>
</feature>
<accession>A0A212KZY8</accession>
<sequence>MQHVFFSSFLGKSPLWYKYTVLAFLVANPVLNIVVGPFLTGWLLLLQFIFILSLALKCYPIPAGGLLALEAIIIGMTTPDAVYKEVATNLPTLLLLIFMVAGIYYLKDVVFVVFTRLFIAIRKKHWLSLAFCIASATLSAFLDALTLMAIIIAVCFNFYAIFRKVAGAFTPTNGKEAPEVEEFCGFLRNIIMHGALGTALGGTMTIVGEPQNLMIGTMMNWSFAEFFMHNAVIAVPVAIVGFTLCPLLEIFRFPGFGYQLPEPIRELIVKDAAKKARQLSDQTRFLHITQCVVGILLILALALHVAEIGLLGLTLIILLSAMTGKTKEHDFSEAFNNAMPFVCLIIIFFGILSVVHDQHLVTPLVEWVFQFQGKPQLLALYLVNGTLSFVSDNVFIASVFITEMDKAHTAGLFSSEWYDKIAVVVNMGTNIPAVATPNGQAAFLFLLTSSLAPLIKLSYMRMVKLAFPYTVTMTATGAICIYFFL</sequence>
<keyword evidence="3" id="KW-0813">Transport</keyword>
<dbReference type="EMBL" id="FMJC01000001">
    <property type="protein sequence ID" value="SCM70842.1"/>
    <property type="molecule type" value="Genomic_DNA"/>
</dbReference>
<keyword evidence="7 13" id="KW-0812">Transmembrane</keyword>
<dbReference type="RefSeq" id="WP_179979496.1">
    <property type="nucleotide sequence ID" value="NZ_LT608333.1"/>
</dbReference>
<dbReference type="PANTHER" id="PTHR43302:SF1">
    <property type="entry name" value="NA(+)_H(+) ANTIPORTER NHAB"/>
    <property type="match status" value="1"/>
</dbReference>
<dbReference type="GO" id="GO:0005886">
    <property type="term" value="C:plasma membrane"/>
    <property type="evidence" value="ECO:0007669"/>
    <property type="project" value="UniProtKB-SubCell"/>
</dbReference>
<evidence type="ECO:0000256" key="11">
    <source>
        <dbReference type="ARBA" id="ARBA00023136"/>
    </source>
</evidence>
<dbReference type="AlphaFoldDB" id="A0A212KZY8"/>
<keyword evidence="11 13" id="KW-0472">Membrane</keyword>
<name>A0A212KZY8_9BACT</name>
<keyword evidence="9" id="KW-0915">Sodium</keyword>
<keyword evidence="5" id="KW-1003">Cell membrane</keyword>
<feature type="transmembrane region" description="Helical" evidence="13">
    <location>
        <begin position="226"/>
        <end position="248"/>
    </location>
</feature>
<keyword evidence="12" id="KW-0739">Sodium transport</keyword>
<comment type="subcellular location">
    <subcellularLocation>
        <location evidence="1">Cell membrane</location>
        <topology evidence="1">Multi-pass membrane protein</topology>
    </subcellularLocation>
</comment>
<evidence type="ECO:0000313" key="14">
    <source>
        <dbReference type="EMBL" id="SCM70842.1"/>
    </source>
</evidence>
<feature type="transmembrane region" description="Helical" evidence="13">
    <location>
        <begin position="377"/>
        <end position="401"/>
    </location>
</feature>
<dbReference type="HAMAP" id="MF_01599">
    <property type="entry name" value="NhaB"/>
    <property type="match status" value="1"/>
</dbReference>
<feature type="transmembrane region" description="Helical" evidence="13">
    <location>
        <begin position="58"/>
        <end position="78"/>
    </location>
</feature>
<gene>
    <name evidence="14" type="primary">nhaB</name>
    <name evidence="14" type="ORF">KL86DES1_10669</name>
</gene>
<evidence type="ECO:0000256" key="12">
    <source>
        <dbReference type="ARBA" id="ARBA00023201"/>
    </source>
</evidence>
<evidence type="ECO:0000256" key="7">
    <source>
        <dbReference type="ARBA" id="ARBA00022692"/>
    </source>
</evidence>
<reference evidence="14" key="1">
    <citation type="submission" date="2016-08" db="EMBL/GenBank/DDBJ databases">
        <authorList>
            <person name="Seilhamer J.J."/>
        </authorList>
    </citation>
    <scope>NUCLEOTIDE SEQUENCE</scope>
    <source>
        <strain evidence="14">86-1</strain>
    </source>
</reference>
<feature type="transmembrane region" description="Helical" evidence="13">
    <location>
        <begin position="90"/>
        <end position="114"/>
    </location>
</feature>
<keyword evidence="4" id="KW-0050">Antiport</keyword>
<keyword evidence="6" id="KW-0997">Cell inner membrane</keyword>
<evidence type="ECO:0000256" key="6">
    <source>
        <dbReference type="ARBA" id="ARBA00022519"/>
    </source>
</evidence>
<feature type="transmembrane region" description="Helical" evidence="13">
    <location>
        <begin position="441"/>
        <end position="459"/>
    </location>
</feature>
<keyword evidence="8 13" id="KW-1133">Transmembrane helix</keyword>
<evidence type="ECO:0000256" key="2">
    <source>
        <dbReference type="ARBA" id="ARBA00006036"/>
    </source>
</evidence>
<evidence type="ECO:0000256" key="4">
    <source>
        <dbReference type="ARBA" id="ARBA00022449"/>
    </source>
</evidence>
<feature type="transmembrane region" description="Helical" evidence="13">
    <location>
        <begin position="338"/>
        <end position="356"/>
    </location>
</feature>
<evidence type="ECO:0000256" key="13">
    <source>
        <dbReference type="SAM" id="Phobius"/>
    </source>
</evidence>
<dbReference type="PANTHER" id="PTHR43302">
    <property type="entry name" value="TRANSPORTER ARSB-RELATED"/>
    <property type="match status" value="1"/>
</dbReference>
<feature type="transmembrane region" description="Helical" evidence="13">
    <location>
        <begin position="20"/>
        <end position="46"/>
    </location>
</feature>
<feature type="transmembrane region" description="Helical" evidence="13">
    <location>
        <begin position="126"/>
        <end position="159"/>
    </location>
</feature>
<proteinExistence type="inferred from homology"/>
<evidence type="ECO:0000256" key="8">
    <source>
        <dbReference type="ARBA" id="ARBA00022989"/>
    </source>
</evidence>
<evidence type="ECO:0000256" key="10">
    <source>
        <dbReference type="ARBA" id="ARBA00023065"/>
    </source>
</evidence>
<protein>
    <submittedName>
        <fullName evidence="14">Na(+)/H(+) antiporter NhaB</fullName>
    </submittedName>
</protein>
<evidence type="ECO:0000256" key="9">
    <source>
        <dbReference type="ARBA" id="ARBA00023053"/>
    </source>
</evidence>
<evidence type="ECO:0000256" key="5">
    <source>
        <dbReference type="ARBA" id="ARBA00022475"/>
    </source>
</evidence>
<evidence type="ECO:0000256" key="1">
    <source>
        <dbReference type="ARBA" id="ARBA00004651"/>
    </source>
</evidence>
<dbReference type="GO" id="GO:0015385">
    <property type="term" value="F:sodium:proton antiporter activity"/>
    <property type="evidence" value="ECO:0007669"/>
    <property type="project" value="InterPro"/>
</dbReference>
<comment type="similarity">
    <text evidence="2">Belongs to the NhaB Na(+)/H(+) (TC 2.A.34) antiporter family.</text>
</comment>
<dbReference type="Pfam" id="PF06450">
    <property type="entry name" value="NhaB"/>
    <property type="match status" value="1"/>
</dbReference>
<dbReference type="InterPro" id="IPR004671">
    <property type="entry name" value="Na+/H+_antiporter_NhaB"/>
</dbReference>